<reference evidence="1" key="1">
    <citation type="submission" date="2021-01" db="EMBL/GenBank/DDBJ databases">
        <title>Modified the classification status of verrucomicrobia.</title>
        <authorList>
            <person name="Feng X."/>
        </authorList>
    </citation>
    <scope>NUCLEOTIDE SEQUENCE</scope>
    <source>
        <strain evidence="1">5K15</strain>
    </source>
</reference>
<dbReference type="GO" id="GO:0005829">
    <property type="term" value="C:cytosol"/>
    <property type="evidence" value="ECO:0007669"/>
    <property type="project" value="TreeGrafter"/>
</dbReference>
<comment type="caution">
    <text evidence="1">The sequence shown here is derived from an EMBL/GenBank/DDBJ whole genome shotgun (WGS) entry which is preliminary data.</text>
</comment>
<dbReference type="RefSeq" id="WP_309488027.1">
    <property type="nucleotide sequence ID" value="NZ_JAENIG010000001.1"/>
</dbReference>
<dbReference type="Gene3D" id="3.40.50.450">
    <property type="match status" value="1"/>
</dbReference>
<evidence type="ECO:0008006" key="3">
    <source>
        <dbReference type="Google" id="ProtNLM"/>
    </source>
</evidence>
<dbReference type="InterPro" id="IPR052341">
    <property type="entry name" value="LOG_family_nucleotidases"/>
</dbReference>
<dbReference type="PANTHER" id="PTHR43393:SF3">
    <property type="entry name" value="LYSINE DECARBOXYLASE-LIKE PROTEIN"/>
    <property type="match status" value="1"/>
</dbReference>
<dbReference type="AlphaFoldDB" id="A0AAE2S9Q4"/>
<protein>
    <recommendedName>
        <fullName evidence="3">Rossmann fold nucleotide-binding protein</fullName>
    </recommendedName>
</protein>
<dbReference type="Proteomes" id="UP000634206">
    <property type="component" value="Unassembled WGS sequence"/>
</dbReference>
<gene>
    <name evidence="1" type="ORF">JIN83_00505</name>
</gene>
<accession>A0AAE2S9Q4</accession>
<sequence length="376" mass="42310">MKCSSVREIDTLTSLKRLQGQLNCAVIQGLDLTQAELDWETLECDGAVFMGCHFPDGVDEQSLRRRGAMILPKFANLPYHPYRHELYSREELMCGWTPGHDDSVDKKIYDHFHSKGRHNPDVLEAMAQRLHDHAIDDALRDLLEGRVERDGRKKVVAVMGGHGTPRTDPYYRKVAHITRQLTRAGYFIASGGGPGMMEAANLGAWMANADDHDLETALQILGRSPVYTDAGYMECAQEVIDLHPVGSSSLAVPTWFYGHEPTNFFSRYVAKYFSNSIREDGLLAIATYGVIYAPGSAGTTQEIFMDATQNHYGTFDWISPMIFLGKKRYLEETMLFDCISQLAEGKQYGEMLLCTDDVEDVCSAIENYQPTHYQQP</sequence>
<keyword evidence="2" id="KW-1185">Reference proteome</keyword>
<organism evidence="1 2">
    <name type="scientific">Oceaniferula flava</name>
    <dbReference type="NCBI Taxonomy" id="2800421"/>
    <lineage>
        <taxon>Bacteria</taxon>
        <taxon>Pseudomonadati</taxon>
        <taxon>Verrucomicrobiota</taxon>
        <taxon>Verrucomicrobiia</taxon>
        <taxon>Verrucomicrobiales</taxon>
        <taxon>Verrucomicrobiaceae</taxon>
        <taxon>Oceaniferula</taxon>
    </lineage>
</organism>
<proteinExistence type="predicted"/>
<dbReference type="PANTHER" id="PTHR43393">
    <property type="entry name" value="CYTOKININ RIBOSIDE 5'-MONOPHOSPHATE PHOSPHORIBOHYDROLASE"/>
    <property type="match status" value="1"/>
</dbReference>
<evidence type="ECO:0000313" key="1">
    <source>
        <dbReference type="EMBL" id="MBK1853429.1"/>
    </source>
</evidence>
<evidence type="ECO:0000313" key="2">
    <source>
        <dbReference type="Proteomes" id="UP000634206"/>
    </source>
</evidence>
<dbReference type="EMBL" id="JAENIG010000001">
    <property type="protein sequence ID" value="MBK1853429.1"/>
    <property type="molecule type" value="Genomic_DNA"/>
</dbReference>
<dbReference type="SUPFAM" id="SSF102405">
    <property type="entry name" value="MCP/YpsA-like"/>
    <property type="match status" value="1"/>
</dbReference>
<name>A0AAE2S9Q4_9BACT</name>